<evidence type="ECO:0008006" key="3">
    <source>
        <dbReference type="Google" id="ProtNLM"/>
    </source>
</evidence>
<evidence type="ECO:0000313" key="1">
    <source>
        <dbReference type="EMBL" id="ETD24762.1"/>
    </source>
</evidence>
<comment type="caution">
    <text evidence="1">The sequence shown here is derived from an EMBL/GenBank/DDBJ whole genome shotgun (WGS) entry which is preliminary data.</text>
</comment>
<dbReference type="Proteomes" id="UP000018731">
    <property type="component" value="Unassembled WGS sequence"/>
</dbReference>
<sequence>MLDFSALSLQETQRLFSKERVASYESPKQHFDNLALIGAISQNLGISEILLRNKIDSIMSGNMPNLLWLERLPSELQSHIDKSLSKHKIISTQSLGFWLKVIDAHKIHSKLFSYDFLENLNFKKYYERNANRFKNGVRLRRYHKASLLLHLLRNLRNRAFHFENLYKLNEDNKPRLMASIKSEKNSLAVINLQTDKIEVLLEDLIGEFYKEAENT</sequence>
<dbReference type="RefSeq" id="WP_023926764.1">
    <property type="nucleotide sequence ID" value="NZ_KI669454.1"/>
</dbReference>
<gene>
    <name evidence="1" type="ORF">HMPREF2086_00096</name>
</gene>
<dbReference type="PATRIC" id="fig|1357400.3.peg.139"/>
<reference evidence="1 2" key="1">
    <citation type="journal article" date="2014" name="Genome Announc.">
        <title>Draft genome sequences of six enterohepatic helicobacter species isolated from humans and one from rhesus macaques.</title>
        <authorList>
            <person name="Shen Z."/>
            <person name="Sheh A."/>
            <person name="Young S.K."/>
            <person name="Abouelliel A."/>
            <person name="Ward D.V."/>
            <person name="Earl A.M."/>
            <person name="Fox J.G."/>
        </authorList>
    </citation>
    <scope>NUCLEOTIDE SEQUENCE [LARGE SCALE GENOMIC DNA]</scope>
    <source>
        <strain evidence="1 2">MIT 99-5501</strain>
    </source>
</reference>
<keyword evidence="2" id="KW-1185">Reference proteome</keyword>
<name>V8CCD2_9HELI</name>
<dbReference type="EMBL" id="AZJI01000001">
    <property type="protein sequence ID" value="ETD24762.1"/>
    <property type="molecule type" value="Genomic_DNA"/>
</dbReference>
<organism evidence="1 2">
    <name type="scientific">Helicobacter macacae MIT 99-5501</name>
    <dbReference type="NCBI Taxonomy" id="1357400"/>
    <lineage>
        <taxon>Bacteria</taxon>
        <taxon>Pseudomonadati</taxon>
        <taxon>Campylobacterota</taxon>
        <taxon>Epsilonproteobacteria</taxon>
        <taxon>Campylobacterales</taxon>
        <taxon>Helicobacteraceae</taxon>
        <taxon>Helicobacter</taxon>
    </lineage>
</organism>
<dbReference type="eggNOG" id="ENOG50309ZT">
    <property type="taxonomic scope" value="Bacteria"/>
</dbReference>
<evidence type="ECO:0000313" key="2">
    <source>
        <dbReference type="Proteomes" id="UP000018731"/>
    </source>
</evidence>
<dbReference type="AlphaFoldDB" id="V8CCD2"/>
<accession>V8CCD2</accession>
<dbReference type="HOGENOM" id="CLU_107483_1_0_7"/>
<protein>
    <recommendedName>
        <fullName evidence="3">Abi-like protein</fullName>
    </recommendedName>
</protein>
<proteinExistence type="predicted"/>